<reference evidence="1 2" key="1">
    <citation type="journal article" date="2021" name="Arch. Virol.">
        <title>Molecular characterization of a novel totivirus infecting the basal fungus Conidiobolus heterosporus.</title>
        <authorList>
            <person name="Qu J."/>
            <person name="Shi N."/>
            <person name="Yang G."/>
            <person name="Huang B."/>
        </authorList>
    </citation>
    <scope>NUCLEOTIDE SEQUENCE [LARGE SCALE GENOMIC DNA]</scope>
</reference>
<organism evidence="1 2">
    <name type="scientific">Conidiobolus heterosporus totivirus 1</name>
    <dbReference type="NCBI Taxonomy" id="2829526"/>
    <lineage>
        <taxon>Viruses</taxon>
        <taxon>Riboviria</taxon>
        <taxon>Orthornavirae</taxon>
        <taxon>Duplornaviricota</taxon>
        <taxon>Chrymotiviricetes</taxon>
        <taxon>Ghabrivirales</taxon>
        <taxon>Alphatotivirineae</taxon>
        <taxon>Orthototiviridae</taxon>
        <taxon>Totivirus</taxon>
        <taxon>Totivirus sanjyuichi</taxon>
    </lineage>
</organism>
<accession>A0AAE7UUJ3</accession>
<keyword evidence="1" id="KW-0167">Capsid protein</keyword>
<evidence type="ECO:0000313" key="2">
    <source>
        <dbReference type="Proteomes" id="UP001254574"/>
    </source>
</evidence>
<dbReference type="Proteomes" id="UP001254574">
    <property type="component" value="Segment"/>
</dbReference>
<dbReference type="SUPFAM" id="SSF82856">
    <property type="entry name" value="L-A virus major coat protein"/>
    <property type="match status" value="1"/>
</dbReference>
<evidence type="ECO:0000313" key="1">
    <source>
        <dbReference type="EMBL" id="QUE40493.1"/>
    </source>
</evidence>
<sequence>MPVNFINSLTNFNVNRRYVPTTKYGRFSVVNNTVATLNLTTGSHNCDLQMRTDFHYSGSNVRVRELGGYTNYLGFNRKYIDENGVYNPVLALEEFSRAAPEKRVIKADVMALLQSHSQRDSHESFLFNMMISYGMAMLKKMNADKKEALHITTPEYRDSHYQVNLFDSTGSVTQEILLGVPNDCDEMDVPEWELRREDNYFKKPFVLHYNAASREQEIFYLTHLFGRKRRSRLNFDLDLSGVDTSQILLDPINGRGVLPASYDGIPWDKPETIWMWIIDYVKINRLEQVFAPVVETFSSVAAQPLWESAEACVWQHMARVVNLPTFSPTRARLRTNIEAEPYVVDPDAANFLYDDVVDPVSYFQTAAITNYYEIYGAYTLLNNEARYRDNWRDVYTTMVGDLGVLRGPTCRAACVSVITGLEIGTTMHDGCYASLEPADMAEVEYLYDVNSLDGSPEKIKIDLMPAPVSGSLILGTLSGPYATTQHLKGFQVLPVNDHVGQAYTSVEILVLANAYRLFGNELTVENFRSDQEIKPWATPQTCVVVPQSVGFSEVREQRYQIIDSRHRVGRHYVLPHILSLNKDDNATLVIRKPTLMVTDYASRTLEARPFMRASALIHKAEFKIKATHVAVRSKFIARPVVIGQHEQGFQLAETEATPRIPEGTPIHIDVTATEDYVNTAL</sequence>
<dbReference type="InterPro" id="IPR036332">
    <property type="entry name" value="Major_coat_LA-virus_sf"/>
</dbReference>
<dbReference type="EMBL" id="MW249058">
    <property type="protein sequence ID" value="QUE40493.1"/>
    <property type="molecule type" value="Genomic_RNA"/>
</dbReference>
<protein>
    <submittedName>
        <fullName evidence="1">Coat protein</fullName>
    </submittedName>
</protein>
<keyword evidence="1" id="KW-0946">Virion</keyword>
<name>A0AAE7UUJ3_9VIRU</name>
<dbReference type="Gene3D" id="3.90.1840.10">
    <property type="entry name" value="Major capsid protein"/>
    <property type="match status" value="1"/>
</dbReference>
<dbReference type="GO" id="GO:0019028">
    <property type="term" value="C:viral capsid"/>
    <property type="evidence" value="ECO:0007669"/>
    <property type="project" value="UniProtKB-KW"/>
</dbReference>
<keyword evidence="2" id="KW-1185">Reference proteome</keyword>
<proteinExistence type="predicted"/>